<evidence type="ECO:0000256" key="4">
    <source>
        <dbReference type="ARBA" id="ARBA00022741"/>
    </source>
</evidence>
<dbReference type="STRING" id="7227.FBpp0088260"/>
<evidence type="ECO:0000313" key="15">
    <source>
        <dbReference type="Proteomes" id="UP000000803"/>
    </source>
</evidence>
<keyword evidence="12" id="KW-0413">Isomerase</keyword>
<dbReference type="OMA" id="QCKTGAF"/>
<dbReference type="AGR" id="FB:FBgn0039925"/>
<dbReference type="PROSITE" id="PS00411">
    <property type="entry name" value="KINESIN_MOTOR_1"/>
    <property type="match status" value="1"/>
</dbReference>
<keyword evidence="2" id="KW-0963">Cytoplasm</keyword>
<reference evidence="12 15" key="5">
    <citation type="journal article" date="2002" name="Genome Biol.">
        <title>Heterochromatic sequences in a Drosophila whole-genome shotgun assembly.</title>
        <authorList>
            <person name="Hoskins R.A."/>
            <person name="Smith C.D."/>
            <person name="Carlson J.W."/>
            <person name="Carvalho A.B."/>
            <person name="Halpern A."/>
            <person name="Kaminker J.S."/>
            <person name="Kennedy C."/>
            <person name="Mungall C.J."/>
            <person name="Sullivan B.A."/>
            <person name="Sutton G.G."/>
            <person name="Yasuhara J.C."/>
            <person name="Wakimoto B.T."/>
            <person name="Myers E.W."/>
            <person name="Celniker S.E."/>
            <person name="Rubin G.M."/>
            <person name="Karpen G.H."/>
        </authorList>
    </citation>
    <scope>NUCLEOTIDE SEQUENCE [LARGE SCALE GENOMIC DNA]</scope>
    <source>
        <strain evidence="15">Berkeley</strain>
    </source>
</reference>
<dbReference type="CTD" id="3797"/>
<protein>
    <recommendedName>
        <fullName evidence="10">Kinesin-like protein</fullName>
    </recommendedName>
</protein>
<dbReference type="GO" id="GO:0008574">
    <property type="term" value="F:plus-end-directed microtubule motor activity"/>
    <property type="evidence" value="ECO:0000318"/>
    <property type="project" value="GO_Central"/>
</dbReference>
<dbReference type="GO" id="GO:0030030">
    <property type="term" value="P:cell projection organization"/>
    <property type="evidence" value="ECO:0000318"/>
    <property type="project" value="GO_Central"/>
</dbReference>
<dbReference type="Gene3D" id="3.40.850.10">
    <property type="entry name" value="Kinesin motor domain"/>
    <property type="match status" value="1"/>
</dbReference>
<reference evidence="12" key="15">
    <citation type="submission" date="2024-06" db="EMBL/GenBank/DDBJ databases">
        <title>Drosophila melanogaster release 4 sequence.</title>
        <authorList>
            <consortium name="Berkeley Drosophila Genome Project"/>
            <person name="Celniker S."/>
            <person name="Carlson J."/>
            <person name="Wan K."/>
            <person name="Pfeiffer B."/>
            <person name="Frise E."/>
            <person name="George R."/>
            <person name="Hoskins R."/>
            <person name="Stapleton M."/>
            <person name="Pacleb J."/>
            <person name="Park S."/>
            <person name="Svirskas R."/>
            <person name="Smith E."/>
            <person name="Yu C."/>
            <person name="Rubin G."/>
        </authorList>
    </citation>
    <scope>NUCLEOTIDE SEQUENCE</scope>
</reference>
<dbReference type="Proteomes" id="UP000000803">
    <property type="component" value="Chromosome 4"/>
</dbReference>
<evidence type="ECO:0000256" key="1">
    <source>
        <dbReference type="ARBA" id="ARBA00004245"/>
    </source>
</evidence>
<reference evidence="15" key="3">
    <citation type="journal article" date="2002" name="Genome Biol.">
        <title>Annotation of the Drosophila melanogaster euchromatic genome: a systematic review.</title>
        <authorList>
            <person name="Misra S."/>
            <person name="Crosby M.A."/>
            <person name="Mungall C.J."/>
            <person name="Matthews B.B."/>
            <person name="Campbell K.S."/>
            <person name="Hradecky P."/>
            <person name="Huang Y."/>
            <person name="Kaminker J.S."/>
            <person name="Millburn G.H."/>
            <person name="Prochnik S.E."/>
            <person name="Smith C.D."/>
            <person name="Tupy J.L."/>
            <person name="Whitfied E.J."/>
            <person name="Bayraktaroglu L."/>
            <person name="Berman B.P."/>
            <person name="Bettencourt B.R."/>
            <person name="Celniker S.E."/>
            <person name="de Grey A.D."/>
            <person name="Drysdale R.A."/>
            <person name="Harris N.L."/>
            <person name="Richter J."/>
            <person name="Russo S."/>
            <person name="Schroeder A.J."/>
            <person name="Shu S.Q."/>
            <person name="Stapleton M."/>
            <person name="Yamada C."/>
            <person name="Ashburner M."/>
            <person name="Gelbart W.M."/>
            <person name="Rubin G.M."/>
            <person name="Lewis S.E."/>
        </authorList>
    </citation>
    <scope>GENOME REANNOTATION</scope>
    <source>
        <strain evidence="15">Berkeley</strain>
    </source>
</reference>
<evidence type="ECO:0000313" key="12">
    <source>
        <dbReference type="EMBL" id="AAF59381.4"/>
    </source>
</evidence>
<dbReference type="GeneID" id="43820"/>
<dbReference type="Bgee" id="FBgn0039925">
    <property type="expression patterns" value="Expressed in adult Malpighian tubule principal cell of lower ureter in Malpighian tubule and 139 other cell types or tissues"/>
</dbReference>
<evidence type="ECO:0000256" key="5">
    <source>
        <dbReference type="ARBA" id="ARBA00022840"/>
    </source>
</evidence>
<evidence type="ECO:0000313" key="14">
    <source>
        <dbReference type="FlyBase" id="FBgn0039925"/>
    </source>
</evidence>
<dbReference type="SMART" id="SM00129">
    <property type="entry name" value="KISc"/>
    <property type="match status" value="1"/>
</dbReference>
<proteinExistence type="evidence at transcript level"/>
<dbReference type="HOGENOM" id="CLU_001485_22_5_1"/>
<keyword evidence="7 9" id="KW-0505">Motor protein</keyword>
<evidence type="ECO:0000256" key="9">
    <source>
        <dbReference type="PROSITE-ProRule" id="PRU00283"/>
    </source>
</evidence>
<evidence type="ECO:0000313" key="13">
    <source>
        <dbReference type="EMBL" id="AAR88565.1"/>
    </source>
</evidence>
<dbReference type="PRINTS" id="PR00380">
    <property type="entry name" value="KINESINHEAVY"/>
</dbReference>
<accession>Q9V4A1</accession>
<dbReference type="AlphaFoldDB" id="Q9V4A1"/>
<dbReference type="GO" id="GO:0098971">
    <property type="term" value="P:anterograde dendritic transport of neurotransmitter receptor complex"/>
    <property type="evidence" value="ECO:0000318"/>
    <property type="project" value="GO_Central"/>
</dbReference>
<reference evidence="15" key="4">
    <citation type="journal article" date="2002" name="Genome Biol.">
        <title>The transposable elements of the Drosophila melanogaster euchromatin: a genomics perspective.</title>
        <authorList>
            <person name="Kaminker J.S."/>
            <person name="Bergman C.M."/>
            <person name="Kronmiller B."/>
            <person name="Carlson J."/>
            <person name="Svirskas R."/>
            <person name="Patel S."/>
            <person name="Frise E."/>
            <person name="Wheeler D.A."/>
            <person name="Lewis S.E."/>
            <person name="Rubin G.M."/>
            <person name="Ashburner M."/>
            <person name="Celniker S.E."/>
        </authorList>
    </citation>
    <scope>NUCLEOTIDE SEQUENCE [LARGE SCALE GENOMIC DNA]</scope>
    <source>
        <strain evidence="15">Berkeley</strain>
    </source>
</reference>
<dbReference type="GO" id="GO:0005524">
    <property type="term" value="F:ATP binding"/>
    <property type="evidence" value="ECO:0007669"/>
    <property type="project" value="UniProtKB-UniRule"/>
</dbReference>
<reference evidence="12" key="12">
    <citation type="journal article" date="2015" name="G3 (Bethesda)">
        <title>Gene Model Annotations for Drosophila melanogaster: The Rule-Benders.</title>
        <authorList>
            <consortium name="FlyBase Consortium"/>
            <person name="Crosby M.A."/>
            <person name="Gramates L.S."/>
            <person name="Dos Santos G."/>
            <person name="Matthews B.B."/>
            <person name="St Pierre S.E."/>
            <person name="Zhou P."/>
            <person name="Schroeder A.J."/>
            <person name="Falls K."/>
            <person name="Emmert D.B."/>
            <person name="Russo S.M."/>
            <person name="Gelbart W.M."/>
            <person name="null"/>
        </authorList>
    </citation>
    <scope>NUCLEOTIDE SEQUENCE</scope>
</reference>
<dbReference type="BioGRID-ORCS" id="43820">
    <property type="hits" value="0 hits in 1 CRISPR screen"/>
</dbReference>
<keyword evidence="15" id="KW-1185">Reference proteome</keyword>
<feature type="binding site" evidence="9">
    <location>
        <begin position="88"/>
        <end position="95"/>
    </location>
    <ligand>
        <name>ATP</name>
        <dbReference type="ChEBI" id="CHEBI:30616"/>
    </ligand>
</feature>
<dbReference type="FlyBase" id="FBgn0039925">
    <property type="gene designation" value="Kif3C"/>
</dbReference>
<dbReference type="InterPro" id="IPR036961">
    <property type="entry name" value="Kinesin_motor_dom_sf"/>
</dbReference>
<reference evidence="12 15" key="10">
    <citation type="journal article" date="2007" name="Science">
        <title>Sequence finishing and mapping of Drosophila melanogaster heterochromatin.</title>
        <authorList>
            <person name="Hoskins R.A."/>
            <person name="Carlson J.W."/>
            <person name="Kennedy C."/>
            <person name="Acevedo D."/>
            <person name="Evans-Holm M."/>
            <person name="Frise E."/>
            <person name="Wan K.H."/>
            <person name="Park S."/>
            <person name="Mendez-Lago M."/>
            <person name="Rossi F."/>
            <person name="Villasante A."/>
            <person name="Dimitri P."/>
            <person name="Karpen G.H."/>
            <person name="Celniker S.E."/>
        </authorList>
    </citation>
    <scope>NUCLEOTIDE SEQUENCE [LARGE SCALE GENOMIC DNA]</scope>
    <source>
        <strain evidence="15">Berkeley</strain>
    </source>
</reference>
<dbReference type="GO" id="GO:0005815">
    <property type="term" value="C:microtubule organizing center"/>
    <property type="evidence" value="ECO:0000318"/>
    <property type="project" value="GO_Central"/>
</dbReference>
<reference evidence="15" key="2">
    <citation type="journal article" date="2002" name="Genome Biol.">
        <title>Finishing a whole-genome shotgun: release 3 of the Drosophila melanogaster euchromatic genome sequence.</title>
        <authorList>
            <person name="Celniker S.E."/>
            <person name="Wheeler D.A."/>
            <person name="Kronmiller B."/>
            <person name="Carlson J.W."/>
            <person name="Halpern A."/>
            <person name="Patel S."/>
            <person name="Adams M."/>
            <person name="Champe M."/>
            <person name="Dugan S.P."/>
            <person name="Frise E."/>
            <person name="Hodgson A."/>
            <person name="George R.A."/>
            <person name="Hoskins R.A."/>
            <person name="Laverty T."/>
            <person name="Muzny D.M."/>
            <person name="Nelson C.R."/>
            <person name="Pacleb J.M."/>
            <person name="Park S."/>
            <person name="Pfeiffer B.D."/>
            <person name="Richards S."/>
            <person name="Sodergren E.J."/>
            <person name="Svirskas R."/>
            <person name="Tabor P.E."/>
            <person name="Wan K."/>
            <person name="Stapleton M."/>
            <person name="Sutton G.G."/>
            <person name="Venter C."/>
            <person name="Weinstock G."/>
            <person name="Scherer S.E."/>
            <person name="Myers E.W."/>
            <person name="Gibbs R.A."/>
            <person name="Rubin G.M."/>
        </authorList>
    </citation>
    <scope>NUCLEOTIDE SEQUENCE [LARGE SCALE GENOMIC DNA]</scope>
    <source>
        <strain evidence="15">Berkeley</strain>
    </source>
</reference>
<dbReference type="Reactome" id="R-DME-5620924">
    <property type="pathway name" value="Intraflagellar transport"/>
</dbReference>
<keyword evidence="5 9" id="KW-0067">ATP-binding</keyword>
<dbReference type="DNASU" id="43820"/>
<dbReference type="PANTHER" id="PTHR47969:SF21">
    <property type="entry name" value="KINESIN-LIKE PROTEIN"/>
    <property type="match status" value="1"/>
</dbReference>
<keyword evidence="4 9" id="KW-0547">Nucleotide-binding</keyword>
<evidence type="ECO:0000259" key="11">
    <source>
        <dbReference type="PROSITE" id="PS50067"/>
    </source>
</evidence>
<reference evidence="12" key="8">
    <citation type="submission" date="2006-08" db="EMBL/GenBank/DDBJ databases">
        <authorList>
            <person name="Celniker S."/>
            <person name="Carlson J."/>
            <person name="Wan K."/>
            <person name="Frise E."/>
            <person name="Hoskins R."/>
            <person name="Park S."/>
            <person name="Svirskas R."/>
            <person name="Rubin G."/>
        </authorList>
    </citation>
    <scope>NUCLEOTIDE SEQUENCE</scope>
</reference>
<evidence type="ECO:0000256" key="7">
    <source>
        <dbReference type="ARBA" id="ARBA00023175"/>
    </source>
</evidence>
<dbReference type="PANTHER" id="PTHR47969">
    <property type="entry name" value="CHROMOSOME-ASSOCIATED KINESIN KIF4A-RELATED"/>
    <property type="match status" value="1"/>
</dbReference>
<reference evidence="12" key="11">
    <citation type="journal article" date="2015" name="G3 (Bethesda)">
        <title>Gene Model Annotations for Drosophila melanogaster: Impact of High-Throughput Data.</title>
        <authorList>
            <consortium name="FlyBase Consortium"/>
            <person name="Matthews B.B."/>
            <person name="Dos Santos G."/>
            <person name="Crosby M.A."/>
            <person name="Emmert D.B."/>
            <person name="St Pierre S.E."/>
            <person name="Gramates L.S."/>
            <person name="Zhou P."/>
            <person name="Schroeder A.J."/>
            <person name="Falls K."/>
            <person name="Strelets V."/>
            <person name="Russo S.M."/>
            <person name="Gelbart W.M."/>
            <person name="null"/>
        </authorList>
    </citation>
    <scope>NUCLEOTIDE SEQUENCE</scope>
</reference>
<organism evidence="12 15">
    <name type="scientific">Drosophila melanogaster</name>
    <name type="common">Fruit fly</name>
    <dbReference type="NCBI Taxonomy" id="7227"/>
    <lineage>
        <taxon>Eukaryota</taxon>
        <taxon>Metazoa</taxon>
        <taxon>Ecdysozoa</taxon>
        <taxon>Arthropoda</taxon>
        <taxon>Hexapoda</taxon>
        <taxon>Insecta</taxon>
        <taxon>Pterygota</taxon>
        <taxon>Neoptera</taxon>
        <taxon>Endopterygota</taxon>
        <taxon>Diptera</taxon>
        <taxon>Brachycera</taxon>
        <taxon>Muscomorpha</taxon>
        <taxon>Ephydroidea</taxon>
        <taxon>Drosophilidae</taxon>
        <taxon>Drosophila</taxon>
        <taxon>Sophophora</taxon>
    </lineage>
</organism>
<reference evidence="12 15" key="1">
    <citation type="journal article" date="2000" name="Science">
        <title>The genome sequence of Drosophila melanogaster.</title>
        <authorList>
            <person name="Adams M.D."/>
            <person name="Celniker S.E."/>
            <person name="Holt R.A."/>
            <person name="Evans C.A."/>
            <person name="Gocayne J.D."/>
            <person name="Amanatides P.G."/>
            <person name="Scherer S.E."/>
            <person name="Li P.W."/>
            <person name="Hoskins R.A."/>
            <person name="Galle R.F."/>
            <person name="George R.A."/>
            <person name="Lewis S.E."/>
            <person name="Richards S."/>
            <person name="Ashburner M."/>
            <person name="Henderson S.N."/>
            <person name="Sutton G.G."/>
            <person name="Wortman J.R."/>
            <person name="Yandell M.D."/>
            <person name="Zhang Q."/>
            <person name="Chen L.X."/>
            <person name="Brandon R.C."/>
            <person name="Rogers Y.H."/>
            <person name="Blazej R.G."/>
            <person name="Champe M."/>
            <person name="Pfeiffer B.D."/>
            <person name="Wan K.H."/>
            <person name="Doyle C."/>
            <person name="Baxter E.G."/>
            <person name="Helt G."/>
            <person name="Nelson C.R."/>
            <person name="Gabor G.L."/>
            <person name="Abril J.F."/>
            <person name="Agbayani A."/>
            <person name="An H.J."/>
            <person name="Andrews-Pfannkoch C."/>
            <person name="Baldwin D."/>
            <person name="Ballew R.M."/>
            <person name="Basu A."/>
            <person name="Baxendale J."/>
            <person name="Bayraktaroglu L."/>
            <person name="Beasley E.M."/>
            <person name="Beeson K.Y."/>
            <person name="Benos P.V."/>
            <person name="Berman B.P."/>
            <person name="Bhandari D."/>
            <person name="Bolshakov S."/>
            <person name="Borkova D."/>
            <person name="Botchan M.R."/>
            <person name="Bouck J."/>
            <person name="Brokstein P."/>
            <person name="Brottier P."/>
            <person name="Burtis K.C."/>
            <person name="Busam D.A."/>
            <person name="Butler H."/>
            <person name="Cadieu E."/>
            <person name="Center A."/>
            <person name="Chandra I."/>
            <person name="Cherry J.M."/>
            <person name="Cawley S."/>
            <person name="Dahlke C."/>
            <person name="Davenport L.B."/>
            <person name="Davies P."/>
            <person name="de Pablos B."/>
            <person name="Delcher A."/>
            <person name="Deng Z."/>
            <person name="Mays A.D."/>
            <person name="Dew I."/>
            <person name="Dietz S.M."/>
            <person name="Dodson K."/>
            <person name="Doup L.E."/>
            <person name="Downes M."/>
            <person name="Dugan-Rocha S."/>
            <person name="Dunkov B.C."/>
            <person name="Dunn P."/>
            <person name="Durbin K.J."/>
            <person name="Evangelista C.C."/>
            <person name="Ferraz C."/>
            <person name="Ferriera S."/>
            <person name="Fleischmann W."/>
            <person name="Fosler C."/>
            <person name="Gabrielian A.E."/>
            <person name="Garg N.S."/>
            <person name="Gelbart W.M."/>
            <person name="Glasser K."/>
            <person name="Glodek A."/>
            <person name="Gong F."/>
            <person name="Gorrell J.H."/>
            <person name="Gu Z."/>
            <person name="Guan P."/>
            <person name="Harris M."/>
            <person name="Harris N.L."/>
            <person name="Harvey D."/>
            <person name="Heiman T.J."/>
            <person name="Hernandez J.R."/>
            <person name="Houck J."/>
            <person name="Hostin D."/>
            <person name="Houston K.A."/>
            <person name="Howland T.J."/>
            <person name="Wei M.H."/>
            <person name="Ibegwam C."/>
            <person name="Jalali M."/>
            <person name="Kalush F."/>
            <person name="Karpen G.H."/>
            <person name="Ke Z."/>
            <person name="Kennison J.A."/>
            <person name="Ketchum K.A."/>
            <person name="Kimmel B.E."/>
            <person name="Kodira C.D."/>
            <person name="Kraft C."/>
            <person name="Kravitz S."/>
            <person name="Kulp D."/>
            <person name="Lai Z."/>
            <person name="Lasko P."/>
            <person name="Lei Y."/>
            <person name="Levitsky A.A."/>
            <person name="Li J."/>
            <person name="Li Z."/>
            <person name="Liang Y."/>
            <person name="Lin X."/>
            <person name="Liu X."/>
            <person name="Mattei B."/>
            <person name="McIntosh T.C."/>
            <person name="McLeod M.P."/>
            <person name="McPherson D."/>
            <person name="Merkulov G."/>
            <person name="Milshina N.V."/>
            <person name="Mobarry C."/>
            <person name="Morris J."/>
            <person name="Moshrefi A."/>
            <person name="Mount S.M."/>
            <person name="Moy M."/>
            <person name="Murphy B."/>
            <person name="Murphy L."/>
            <person name="Muzny D.M."/>
            <person name="Nelson D.L."/>
            <person name="Nelson D.R."/>
            <person name="Nelson K.A."/>
            <person name="Nixon K."/>
            <person name="Nusskern D.R."/>
            <person name="Pacleb J.M."/>
            <person name="Palazzolo M."/>
            <person name="Pittman G.S."/>
            <person name="Pan S."/>
            <person name="Pollard J."/>
            <person name="Puri V."/>
            <person name="Reese M.G."/>
            <person name="Reinert K."/>
            <person name="Remington K."/>
            <person name="Saunders R.D."/>
            <person name="Scheeler F."/>
            <person name="Shen H."/>
            <person name="Shue B.C."/>
            <person name="Siden-Kiamos I."/>
            <person name="Simpson M."/>
            <person name="Skupski M.P."/>
            <person name="Smith T."/>
            <person name="Spier E."/>
            <person name="Spradling A.C."/>
            <person name="Stapleton M."/>
            <person name="Strong R."/>
            <person name="Sun E."/>
            <person name="Svirskas R."/>
            <person name="Tector C."/>
            <person name="Turner R."/>
            <person name="Venter E."/>
            <person name="Wang A.H."/>
            <person name="Wang X."/>
            <person name="Wang Z.Y."/>
            <person name="Wassarman D.A."/>
            <person name="Weinstock G.M."/>
            <person name="Weissenbach J."/>
            <person name="Williams S.M."/>
            <person name="WoodageT"/>
            <person name="Worley K.C."/>
            <person name="Wu D."/>
            <person name="Yang S."/>
            <person name="Yao Q.A."/>
            <person name="Ye J."/>
            <person name="Yeh R.F."/>
            <person name="Zaveri J.S."/>
            <person name="Zhan M."/>
            <person name="Zhang G."/>
            <person name="Zhao Q."/>
            <person name="Zheng L."/>
            <person name="Zheng X.H."/>
            <person name="Zhong F.N."/>
            <person name="Zhong W."/>
            <person name="Zhou X."/>
            <person name="Zhu S."/>
            <person name="Zhu X."/>
            <person name="Smith H.O."/>
            <person name="Gibbs R.A."/>
            <person name="Myers E.W."/>
            <person name="Rubin G.M."/>
            <person name="Venter J.C."/>
        </authorList>
    </citation>
    <scope>NUCLEOTIDE SEQUENCE [LARGE SCALE GENOMIC DNA]</scope>
    <source>
        <strain evidence="15">Berkeley</strain>
    </source>
</reference>
<accession>Q6NNT2</accession>
<dbReference type="OrthoDB" id="3176171at2759"/>
<dbReference type="IntAct" id="Q9V4A1">
    <property type="interactions" value="3"/>
</dbReference>
<gene>
    <name evidence="12 14" type="primary">Kif3C</name>
    <name evidence="12" type="synonym">CG17459</name>
    <name evidence="12" type="synonym">CP38609</name>
    <name evidence="12" type="synonym">Dmel\CG17461</name>
    <name evidence="12" type="synonym">DmKIF3C</name>
    <name evidence="12" type="synonym">DmKif3C</name>
    <name evidence="12" type="synonym">KIF 24</name>
    <name evidence="12" type="synonym">KIF 3C</name>
    <name evidence="12" type="synonym">KIF17</name>
    <name evidence="12" type="synonym">KIF3C</name>
    <name evidence="12" type="synonym">Kif3c</name>
    <name evidence="12" type="synonym">KIF3Cdm</name>
    <name evidence="12 14" type="ORF">CG17461</name>
    <name evidence="12" type="ORF">Dmel_CG17461</name>
</gene>
<dbReference type="SMR" id="Q9V4A1"/>
<evidence type="ECO:0000256" key="10">
    <source>
        <dbReference type="RuleBase" id="RU000394"/>
    </source>
</evidence>
<dbReference type="GO" id="GO:0043005">
    <property type="term" value="C:neuron projection"/>
    <property type="evidence" value="ECO:0000318"/>
    <property type="project" value="GO_Central"/>
</dbReference>
<dbReference type="GO" id="GO:0005929">
    <property type="term" value="C:cilium"/>
    <property type="evidence" value="ECO:0000318"/>
    <property type="project" value="GO_Central"/>
</dbReference>
<dbReference type="GO" id="GO:0005871">
    <property type="term" value="C:kinesin complex"/>
    <property type="evidence" value="ECO:0000318"/>
    <property type="project" value="GO_Central"/>
</dbReference>
<dbReference type="InterPro" id="IPR001752">
    <property type="entry name" value="Kinesin_motor_dom"/>
</dbReference>
<evidence type="ECO:0000256" key="3">
    <source>
        <dbReference type="ARBA" id="ARBA00022701"/>
    </source>
</evidence>
<dbReference type="EMBL" id="AE014135">
    <property type="protein sequence ID" value="AAF59381.4"/>
    <property type="molecule type" value="Genomic_DNA"/>
</dbReference>
<keyword evidence="8" id="KW-0206">Cytoskeleton</keyword>
<evidence type="ECO:0000256" key="2">
    <source>
        <dbReference type="ARBA" id="ARBA00022490"/>
    </source>
</evidence>
<dbReference type="UCSC" id="CG17461-RA">
    <property type="organism name" value="d. melanogaster"/>
</dbReference>
<dbReference type="Pfam" id="PF00225">
    <property type="entry name" value="Kinesin"/>
    <property type="match status" value="1"/>
</dbReference>
<dbReference type="VEuPathDB" id="VectorBase:FBgn0039925"/>
<reference evidence="12 15" key="7">
    <citation type="journal article" date="2005" name="PLoS Comput. Biol.">
        <title>Combined evidence annotation of transposable elements in genome sequences.</title>
        <authorList>
            <person name="Quesneville H."/>
            <person name="Bergman C.M."/>
            <person name="Andrieu O."/>
            <person name="Autard D."/>
            <person name="Nouaud D."/>
            <person name="Ashburner M."/>
            <person name="Anxolabehere D."/>
        </authorList>
    </citation>
    <scope>NUCLEOTIDE SEQUENCE [LARGE SCALE GENOMIC DNA]</scope>
    <source>
        <strain evidence="15">Berkeley</strain>
    </source>
</reference>
<evidence type="ECO:0000256" key="6">
    <source>
        <dbReference type="ARBA" id="ARBA00023054"/>
    </source>
</evidence>
<keyword evidence="6" id="KW-0175">Coiled coil</keyword>
<dbReference type="GO" id="GO:0008569">
    <property type="term" value="F:minus-end-directed microtubule motor activity"/>
    <property type="evidence" value="ECO:0000303"/>
    <property type="project" value="FlyBase"/>
</dbReference>
<feature type="domain" description="Kinesin motor" evidence="11">
    <location>
        <begin position="4"/>
        <end position="339"/>
    </location>
</feature>
<dbReference type="RefSeq" id="NP_651939.4">
    <property type="nucleotide sequence ID" value="NM_143682.4"/>
</dbReference>
<keyword evidence="3 10" id="KW-0493">Microtubule</keyword>
<evidence type="ECO:0000256" key="8">
    <source>
        <dbReference type="ARBA" id="ARBA00023212"/>
    </source>
</evidence>
<dbReference type="InterPro" id="IPR027640">
    <property type="entry name" value="Kinesin-like_fam"/>
</dbReference>
<name>Q9V4A1_DROME</name>
<dbReference type="KEGG" id="dme:Dmel_CG17461"/>
<dbReference type="EMBL" id="BT011201">
    <property type="protein sequence ID" value="AAR88565.1"/>
    <property type="molecule type" value="mRNA"/>
</dbReference>
<dbReference type="InterPro" id="IPR027417">
    <property type="entry name" value="P-loop_NTPase"/>
</dbReference>
<reference evidence="12 15" key="9">
    <citation type="journal article" date="2007" name="Science">
        <title>The Release 5.1 annotation of Drosophila melanogaster heterochromatin.</title>
        <authorList>
            <person name="Smith C.D."/>
            <person name="Shu S."/>
            <person name="Mungall C.J."/>
            <person name="Karpen G.H."/>
        </authorList>
    </citation>
    <scope>NUCLEOTIDE SEQUENCE [LARGE SCALE GENOMIC DNA]</scope>
    <source>
        <strain evidence="15">Berkeley</strain>
    </source>
</reference>
<dbReference type="GO" id="GO:0016887">
    <property type="term" value="F:ATP hydrolysis activity"/>
    <property type="evidence" value="ECO:0000318"/>
    <property type="project" value="GO_Central"/>
</dbReference>
<reference evidence="12" key="14">
    <citation type="submission" date="2023-12" db="EMBL/GenBank/DDBJ databases">
        <authorList>
            <consortium name="FlyBase"/>
        </authorList>
    </citation>
    <scope>NUCLEOTIDE SEQUENCE</scope>
</reference>
<dbReference type="GO" id="GO:0008017">
    <property type="term" value="F:microtubule binding"/>
    <property type="evidence" value="ECO:0000318"/>
    <property type="project" value="GO_Central"/>
</dbReference>
<dbReference type="GO" id="GO:0005737">
    <property type="term" value="C:cytoplasm"/>
    <property type="evidence" value="ECO:0000318"/>
    <property type="project" value="GO_Central"/>
</dbReference>
<sequence length="649" mass="74171">MSENIKVVVRCRPMNQTEKERNCQNIVEINEFAVSVTNPSARISQQKKFIFDSVYNMKTDTEVIYDEMCYSLVESTIEGYNGTIFAYGQTGCGKTHTMQGDENFSNSTGIIPKCFDHIFERISMTTNVRYLALVTYLEIYNERIRDLLNKNENTNVINHFLKELPGIGVSVPTLTTQPVVNANQCYDWLHFGNKNRVTAATLMNKNSSRSHTIFTITLEQSPFLNSIGSDAFGGICRGKLSLVDLAGSERQRKTGAQGDRLKEASQINLSLSALGNVISSLVDGKAKHVPFRDSKLTRLLQDSLGGNTKTLMISCISPTDIHYDETISTLRYASRAKNISNKPKINEDPKDARLRQYQNEILYLKRMLQESQQIINKNNDPNKIIKSPLKIIQHTNMNSTKNVQIIDLGRNCKASFKTNNSILTKPNFPLIQSKEEVQLQARSRIDLIKRSLIGGERIHDFELKEKHMARKYAAQRHLSAIAIALSRVKCEDRDLLQGHYATITQEIDIKNDYIRKCKEKIKMLEMEVSDLNSEFQLDREDYLDEIRNLGRQVKFHQQLFLKFSSNPGKFDRNWTPDTILQNSLWNDDLKMWRIPESDLIKLPPATQKSGLHCIHPLVIHSENQHNNQNEIVVGEKVSISNIAFLFLSY</sequence>
<dbReference type="PROSITE" id="PS50067">
    <property type="entry name" value="KINESIN_MOTOR_2"/>
    <property type="match status" value="1"/>
</dbReference>
<comment type="similarity">
    <text evidence="9 10">Belongs to the TRAFAC class myosin-kinesin ATPase superfamily. Kinesin family.</text>
</comment>
<reference evidence="12" key="13">
    <citation type="journal article" date="2015" name="Genome Res.">
        <title>The Release 6 reference sequence of the Drosophila melanogaster genome.</title>
        <authorList>
            <person name="Hoskins R.A."/>
            <person name="Carlson J.W."/>
            <person name="Wan K.H."/>
            <person name="Park S."/>
            <person name="Mendez I."/>
            <person name="Galle S.E."/>
            <person name="Booth B.W."/>
            <person name="Pfeiffer B.D."/>
            <person name="George R.A."/>
            <person name="Svirskas R."/>
            <person name="Krzywinski M."/>
            <person name="Schein J."/>
            <person name="Accardo M.C."/>
            <person name="Damia E."/>
            <person name="Messina G."/>
            <person name="Mendez-Lago M."/>
            <person name="de Pablos B."/>
            <person name="Demakova O.V."/>
            <person name="Andreyeva E.N."/>
            <person name="Boldyreva L.V."/>
            <person name="Marra M."/>
            <person name="Carvalho A.B."/>
            <person name="Dimitri P."/>
            <person name="Villasante A."/>
            <person name="Zhimulev I.F."/>
            <person name="Rubin G.M."/>
            <person name="Karpen G.H."/>
            <person name="Celniker S.E."/>
        </authorList>
    </citation>
    <scope>NUCLEOTIDE SEQUENCE</scope>
</reference>
<dbReference type="FunCoup" id="Q9V4A1">
    <property type="interactions" value="20"/>
</dbReference>
<dbReference type="eggNOG" id="KOG4280">
    <property type="taxonomic scope" value="Eukaryota"/>
</dbReference>
<dbReference type="GO" id="GO:0005874">
    <property type="term" value="C:microtubule"/>
    <property type="evidence" value="ECO:0000318"/>
    <property type="project" value="GO_Central"/>
</dbReference>
<dbReference type="InterPro" id="IPR019821">
    <property type="entry name" value="Kinesin_motor_CS"/>
</dbReference>
<dbReference type="PaxDb" id="7227-FBpp0088260"/>
<dbReference type="GO" id="GO:0032839">
    <property type="term" value="C:dendrite cytoplasm"/>
    <property type="evidence" value="ECO:0007669"/>
    <property type="project" value="GOC"/>
</dbReference>
<reference evidence="13" key="6">
    <citation type="submission" date="2004-01" db="EMBL/GenBank/DDBJ databases">
        <authorList>
            <person name="Stapleton M."/>
            <person name="Brokstein P."/>
            <person name="Hong L."/>
            <person name="Agbayani A."/>
            <person name="Carlson J."/>
            <person name="Champe M."/>
            <person name="Chavez C."/>
            <person name="Dorsett V."/>
            <person name="Dresnek D."/>
            <person name="Farfan D."/>
            <person name="Frise E."/>
            <person name="George R."/>
            <person name="Gonzalez M."/>
            <person name="Guarin H."/>
            <person name="Kronmiller B."/>
            <person name="Li P."/>
            <person name="Liao G."/>
            <person name="Miranda A."/>
            <person name="Mungall C.J."/>
            <person name="Nunoo J."/>
            <person name="Pacleb J."/>
            <person name="Paragas V."/>
            <person name="Park S."/>
            <person name="Patel S."/>
            <person name="Phouanenavong S."/>
            <person name="Wan K."/>
            <person name="Yu C."/>
            <person name="Lewis S.E."/>
            <person name="Rubin G.M."/>
            <person name="Celniker S."/>
        </authorList>
    </citation>
    <scope>NUCLEOTIDE SEQUENCE</scope>
    <source>
        <strain evidence="13">Berkeley</strain>
    </source>
</reference>
<comment type="subcellular location">
    <subcellularLocation>
        <location evidence="1">Cytoplasm</location>
        <location evidence="1">Cytoskeleton</location>
    </subcellularLocation>
</comment>
<dbReference type="FunFam" id="3.40.850.10:FF:000082">
    <property type="entry name" value="OSM3-like kinesin"/>
    <property type="match status" value="1"/>
</dbReference>
<dbReference type="SUPFAM" id="SSF52540">
    <property type="entry name" value="P-loop containing nucleoside triphosphate hydrolases"/>
    <property type="match status" value="1"/>
</dbReference>